<proteinExistence type="predicted"/>
<dbReference type="Proteomes" id="UP001326199">
    <property type="component" value="Unassembled WGS sequence"/>
</dbReference>
<accession>A0ABR0H653</accession>
<gene>
    <name evidence="2" type="primary">BLI3</name>
    <name evidence="2" type="ORF">QC763_609280</name>
</gene>
<dbReference type="InterPro" id="IPR038725">
    <property type="entry name" value="YdaG_split_barrel_FMN-bd"/>
</dbReference>
<comment type="caution">
    <text evidence="2">The sequence shown here is derived from an EMBL/GenBank/DDBJ whole genome shotgun (WGS) entry which is preliminary data.</text>
</comment>
<dbReference type="InterPro" id="IPR052917">
    <property type="entry name" value="Stress-Dev_Protein"/>
</dbReference>
<keyword evidence="3" id="KW-1185">Reference proteome</keyword>
<feature type="domain" description="General stress protein FMN-binding split barrel" evidence="1">
    <location>
        <begin position="113"/>
        <end position="265"/>
    </location>
</feature>
<dbReference type="InterPro" id="IPR012349">
    <property type="entry name" value="Split_barrel_FMN-bd"/>
</dbReference>
<evidence type="ECO:0000259" key="1">
    <source>
        <dbReference type="Pfam" id="PF16242"/>
    </source>
</evidence>
<organism evidence="2 3">
    <name type="scientific">Podospora pseudopauciseta</name>
    <dbReference type="NCBI Taxonomy" id="2093780"/>
    <lineage>
        <taxon>Eukaryota</taxon>
        <taxon>Fungi</taxon>
        <taxon>Dikarya</taxon>
        <taxon>Ascomycota</taxon>
        <taxon>Pezizomycotina</taxon>
        <taxon>Sordariomycetes</taxon>
        <taxon>Sordariomycetidae</taxon>
        <taxon>Sordariales</taxon>
        <taxon>Podosporaceae</taxon>
        <taxon>Podospora</taxon>
    </lineage>
</organism>
<dbReference type="RefSeq" id="XP_062763504.1">
    <property type="nucleotide sequence ID" value="XM_062914752.1"/>
</dbReference>
<protein>
    <submittedName>
        <fullName evidence="2">BLI-3 blue-light-inducible Bli-3 protein</fullName>
    </submittedName>
</protein>
<dbReference type="Gene3D" id="2.30.110.10">
    <property type="entry name" value="Electron Transport, Fmn-binding Protein, Chain A"/>
    <property type="match status" value="1"/>
</dbReference>
<dbReference type="Pfam" id="PF16242">
    <property type="entry name" value="Pyrid_ox_like"/>
    <property type="match status" value="1"/>
</dbReference>
<dbReference type="SUPFAM" id="SSF50475">
    <property type="entry name" value="FMN-binding split barrel"/>
    <property type="match status" value="1"/>
</dbReference>
<dbReference type="GeneID" id="87935095"/>
<reference evidence="2 3" key="1">
    <citation type="journal article" date="2023" name="bioRxiv">
        <title>High-quality genome assemblies of four members of thePodospora anserinaspecies complex.</title>
        <authorList>
            <person name="Ament-Velasquez S.L."/>
            <person name="Vogan A.A."/>
            <person name="Wallerman O."/>
            <person name="Hartmann F."/>
            <person name="Gautier V."/>
            <person name="Silar P."/>
            <person name="Giraud T."/>
            <person name="Johannesson H."/>
        </authorList>
    </citation>
    <scope>NUCLEOTIDE SEQUENCE [LARGE SCALE GENOMIC DNA]</scope>
    <source>
        <strain evidence="2 3">CBS 411.78</strain>
    </source>
</reference>
<sequence length="286" mass="31480">MTRCNSGTLRLWRPRGPLTSWFQTGHIGKVSQVRSSPFYTQHHPKTFKSTHYPLHTVTTPTTTTTTTVLLPTISYYSTAIMSSGFSNTSGVKHPDPYKEANLDTQVSTQTKLDDLSKFMDASKFCMMTTVNPKTHQLVSRCMALAGQENGGLDLLFHTNTESGKTDDLAADTHINVGFLNNSGEWASVSGTTEIITDRELVKKHYKPHLKAWVGDLGDGIHDGSANDPRIGIIRVKMATAHYAISHKNIAGRLTEVAKGVVTGDTAVVNKLREISEEEVSKLRLTH</sequence>
<dbReference type="EMBL" id="JAFFHB010000008">
    <property type="protein sequence ID" value="KAK4663538.1"/>
    <property type="molecule type" value="Genomic_DNA"/>
</dbReference>
<dbReference type="PANTHER" id="PTHR34818:SF1">
    <property type="entry name" value="PROTEIN BLI-3"/>
    <property type="match status" value="1"/>
</dbReference>
<dbReference type="PANTHER" id="PTHR34818">
    <property type="entry name" value="PROTEIN BLI-3"/>
    <property type="match status" value="1"/>
</dbReference>
<evidence type="ECO:0000313" key="3">
    <source>
        <dbReference type="Proteomes" id="UP001326199"/>
    </source>
</evidence>
<evidence type="ECO:0000313" key="2">
    <source>
        <dbReference type="EMBL" id="KAK4663538.1"/>
    </source>
</evidence>
<name>A0ABR0H653_9PEZI</name>